<dbReference type="InterPro" id="IPR014362">
    <property type="entry name" value="Glu_DH"/>
</dbReference>
<comment type="caution">
    <text evidence="10">The sequence shown here is derived from an EMBL/GenBank/DDBJ whole genome shotgun (WGS) entry which is preliminary data.</text>
</comment>
<dbReference type="PANTHER" id="PTHR11606">
    <property type="entry name" value="GLUTAMATE DEHYDROGENASE"/>
    <property type="match status" value="1"/>
</dbReference>
<evidence type="ECO:0000256" key="1">
    <source>
        <dbReference type="ARBA" id="ARBA00006382"/>
    </source>
</evidence>
<feature type="binding site" evidence="6">
    <location>
        <position position="209"/>
    </location>
    <ligand>
        <name>NAD(+)</name>
        <dbReference type="ChEBI" id="CHEBI:57540"/>
    </ligand>
</feature>
<dbReference type="InterPro" id="IPR046346">
    <property type="entry name" value="Aminoacid_DH-like_N_sf"/>
</dbReference>
<sequence>MALKAIYRSKFLKTKYDVDIGSLGTVHGLIDRSSLFTRIPKEFLNALKRSSHTIELTLPIKLDNGSIECFQAFRAHHSAHTYPLKGGVRYAPDMKIQDVEALSVLMTMKMACADIPYGGAHGGISVDPQYLSEAELERLTRKYARELKEFGFLGTSIDVLGPDIGTDSRVMGWIMDEYVQLAPNDLNSTAVVTGKPESIGGIAGRDDATGFGFYCAINEFLKYPETIERHDMTPCLDDKTVIIQGFGKVGRNIAKFLQEMGNAKIIGIIEKDGGTYNENGLNIAGLLKHFKRHRTVKGFNGGDTYLDGEDLIREKCDIYIPAAVENSINSENMREINCKIIAEAANLPIMLNAEKYLSNQGIVILPDIVMNTGGVITSYFEYVKNIGHISPDKLIRRWEFNSNEKIFLWVLIVLDRNGLFFSN</sequence>
<gene>
    <name evidence="10" type="ORF">BSTOLATCC_MIC43204</name>
</gene>
<comment type="catalytic activity">
    <reaction evidence="3">
        <text>L-glutamate + NAD(+) + H2O = 2-oxoglutarate + NH4(+) + NADH + H(+)</text>
        <dbReference type="Rhea" id="RHEA:15133"/>
        <dbReference type="ChEBI" id="CHEBI:15377"/>
        <dbReference type="ChEBI" id="CHEBI:15378"/>
        <dbReference type="ChEBI" id="CHEBI:16810"/>
        <dbReference type="ChEBI" id="CHEBI:28938"/>
        <dbReference type="ChEBI" id="CHEBI:29985"/>
        <dbReference type="ChEBI" id="CHEBI:57540"/>
        <dbReference type="ChEBI" id="CHEBI:57945"/>
        <dbReference type="EC" id="1.4.1.3"/>
    </reaction>
</comment>
<dbReference type="PANTHER" id="PTHR11606:SF13">
    <property type="entry name" value="GLUTAMATE DEHYDROGENASE 1, MITOCHONDRIAL"/>
    <property type="match status" value="1"/>
</dbReference>
<evidence type="ECO:0000256" key="4">
    <source>
        <dbReference type="ARBA" id="ARBA00048577"/>
    </source>
</evidence>
<dbReference type="InterPro" id="IPR033922">
    <property type="entry name" value="NAD_bind_Glu_DH"/>
</dbReference>
<dbReference type="SUPFAM" id="SSF51735">
    <property type="entry name" value="NAD(P)-binding Rossmann-fold domains"/>
    <property type="match status" value="1"/>
</dbReference>
<feature type="binding site" evidence="6">
    <location>
        <position position="378"/>
    </location>
    <ligand>
        <name>substrate</name>
    </ligand>
</feature>
<dbReference type="GO" id="GO:0004352">
    <property type="term" value="F:glutamate dehydrogenase (NAD+) activity"/>
    <property type="evidence" value="ECO:0007669"/>
    <property type="project" value="TreeGrafter"/>
</dbReference>
<protein>
    <recommendedName>
        <fullName evidence="5">Glutamate dehydrogenase</fullName>
    </recommendedName>
</protein>
<evidence type="ECO:0000256" key="6">
    <source>
        <dbReference type="PIRSR" id="PIRSR000185-2"/>
    </source>
</evidence>
<name>A0AAU9JIT4_9CILI</name>
<feature type="binding site" evidence="6">
    <location>
        <position position="109"/>
    </location>
    <ligand>
        <name>substrate</name>
    </ligand>
</feature>
<dbReference type="GO" id="GO:0006538">
    <property type="term" value="P:L-glutamate catabolic process"/>
    <property type="evidence" value="ECO:0007669"/>
    <property type="project" value="TreeGrafter"/>
</dbReference>
<keyword evidence="11" id="KW-1185">Reference proteome</keyword>
<comment type="catalytic activity">
    <reaction evidence="4">
        <text>L-glutamate + NADP(+) + H2O = 2-oxoglutarate + NH4(+) + NADPH + H(+)</text>
        <dbReference type="Rhea" id="RHEA:11612"/>
        <dbReference type="ChEBI" id="CHEBI:15377"/>
        <dbReference type="ChEBI" id="CHEBI:15378"/>
        <dbReference type="ChEBI" id="CHEBI:16810"/>
        <dbReference type="ChEBI" id="CHEBI:28938"/>
        <dbReference type="ChEBI" id="CHEBI:29985"/>
        <dbReference type="ChEBI" id="CHEBI:57783"/>
        <dbReference type="ChEBI" id="CHEBI:58349"/>
        <dbReference type="EC" id="1.4.1.3"/>
    </reaction>
</comment>
<accession>A0AAU9JIT4</accession>
<dbReference type="PIRSF" id="PIRSF000185">
    <property type="entry name" value="Glu_DH"/>
    <property type="match status" value="1"/>
</dbReference>
<dbReference type="InterPro" id="IPR006097">
    <property type="entry name" value="Glu/Leu/Phe/Val/Trp_DH_dimer"/>
</dbReference>
<evidence type="ECO:0000313" key="11">
    <source>
        <dbReference type="Proteomes" id="UP001162131"/>
    </source>
</evidence>
<evidence type="ECO:0000256" key="5">
    <source>
        <dbReference type="PIRNR" id="PIRNR000185"/>
    </source>
</evidence>
<evidence type="ECO:0000256" key="7">
    <source>
        <dbReference type="PIRSR" id="PIRSR000185-3"/>
    </source>
</evidence>
<dbReference type="InterPro" id="IPR006095">
    <property type="entry name" value="Glu/Leu/Phe/Val/Trp_DH"/>
</dbReference>
<proteinExistence type="inferred from homology"/>
<reference evidence="10" key="1">
    <citation type="submission" date="2021-09" db="EMBL/GenBank/DDBJ databases">
        <authorList>
            <consortium name="AG Swart"/>
            <person name="Singh M."/>
            <person name="Singh A."/>
            <person name="Seah K."/>
            <person name="Emmerich C."/>
        </authorList>
    </citation>
    <scope>NUCLEOTIDE SEQUENCE</scope>
    <source>
        <strain evidence="10">ATCC30299</strain>
    </source>
</reference>
<dbReference type="SMART" id="SM00839">
    <property type="entry name" value="ELFV_dehydrog"/>
    <property type="match status" value="1"/>
</dbReference>
<comment type="similarity">
    <text evidence="1 5 8">Belongs to the Glu/Leu/Phe/Val dehydrogenases family.</text>
</comment>
<organism evidence="10 11">
    <name type="scientific">Blepharisma stoltei</name>
    <dbReference type="NCBI Taxonomy" id="1481888"/>
    <lineage>
        <taxon>Eukaryota</taxon>
        <taxon>Sar</taxon>
        <taxon>Alveolata</taxon>
        <taxon>Ciliophora</taxon>
        <taxon>Postciliodesmatophora</taxon>
        <taxon>Heterotrichea</taxon>
        <taxon>Heterotrichida</taxon>
        <taxon>Blepharismidae</taxon>
        <taxon>Blepharisma</taxon>
    </lineage>
</organism>
<evidence type="ECO:0000256" key="8">
    <source>
        <dbReference type="RuleBase" id="RU004417"/>
    </source>
</evidence>
<feature type="domain" description="Glutamate/phenylalanine/leucine/valine/L-tryptophan dehydrogenase C-terminal" evidence="9">
    <location>
        <begin position="202"/>
        <end position="418"/>
    </location>
</feature>
<dbReference type="Pfam" id="PF02812">
    <property type="entry name" value="ELFV_dehydrog_N"/>
    <property type="match status" value="1"/>
</dbReference>
<dbReference type="GO" id="GO:0005739">
    <property type="term" value="C:mitochondrion"/>
    <property type="evidence" value="ECO:0007669"/>
    <property type="project" value="TreeGrafter"/>
</dbReference>
<dbReference type="InterPro" id="IPR036291">
    <property type="entry name" value="NAD(P)-bd_dom_sf"/>
</dbReference>
<dbReference type="AlphaFoldDB" id="A0AAU9JIT4"/>
<dbReference type="Proteomes" id="UP001162131">
    <property type="component" value="Unassembled WGS sequence"/>
</dbReference>
<dbReference type="GO" id="GO:0000166">
    <property type="term" value="F:nucleotide binding"/>
    <property type="evidence" value="ECO:0007669"/>
    <property type="project" value="UniProtKB-KW"/>
</dbReference>
<evidence type="ECO:0000256" key="2">
    <source>
        <dbReference type="ARBA" id="ARBA00023002"/>
    </source>
</evidence>
<feature type="site" description="Important for catalysis" evidence="7">
    <location>
        <position position="163"/>
    </location>
</feature>
<dbReference type="InterPro" id="IPR006096">
    <property type="entry name" value="Glu/Leu/Phe/Val/Trp_DH_C"/>
</dbReference>
<evidence type="ECO:0000313" key="10">
    <source>
        <dbReference type="EMBL" id="CAG9327162.1"/>
    </source>
</evidence>
<dbReference type="SUPFAM" id="SSF53223">
    <property type="entry name" value="Aminoacid dehydrogenase-like, N-terminal domain"/>
    <property type="match status" value="1"/>
</dbReference>
<dbReference type="EMBL" id="CAJZBQ010000043">
    <property type="protein sequence ID" value="CAG9327162.1"/>
    <property type="molecule type" value="Genomic_DNA"/>
</dbReference>
<dbReference type="Pfam" id="PF00208">
    <property type="entry name" value="ELFV_dehydrog"/>
    <property type="match status" value="1"/>
</dbReference>
<keyword evidence="2 5" id="KW-0560">Oxidoreductase</keyword>
<evidence type="ECO:0000259" key="9">
    <source>
        <dbReference type="SMART" id="SM00839"/>
    </source>
</evidence>
<dbReference type="Gene3D" id="3.40.50.10860">
    <property type="entry name" value="Leucine Dehydrogenase, chain A, domain 1"/>
    <property type="match status" value="1"/>
</dbReference>
<dbReference type="PRINTS" id="PR00082">
    <property type="entry name" value="GLFDHDRGNASE"/>
</dbReference>
<dbReference type="CDD" id="cd01076">
    <property type="entry name" value="NAD_bind_1_Glu_DH"/>
    <property type="match status" value="1"/>
</dbReference>
<dbReference type="Gene3D" id="3.40.50.720">
    <property type="entry name" value="NAD(P)-binding Rossmann-like Domain"/>
    <property type="match status" value="1"/>
</dbReference>
<keyword evidence="6" id="KW-0547">Nucleotide-binding</keyword>
<feature type="binding site" evidence="6">
    <location>
        <position position="85"/>
    </location>
    <ligand>
        <name>substrate</name>
    </ligand>
</feature>
<keyword evidence="6" id="KW-0520">NAD</keyword>
<evidence type="ECO:0000256" key="3">
    <source>
        <dbReference type="ARBA" id="ARBA00047867"/>
    </source>
</evidence>